<keyword evidence="12" id="KW-1185">Reference proteome</keyword>
<evidence type="ECO:0000256" key="6">
    <source>
        <dbReference type="ARBA" id="ARBA00022989"/>
    </source>
</evidence>
<accession>A0ABX0SLD6</accession>
<feature type="transmembrane region" description="Helical" evidence="9">
    <location>
        <begin position="6"/>
        <end position="25"/>
    </location>
</feature>
<dbReference type="SUPFAM" id="SSF116726">
    <property type="entry name" value="TrkA C-terminal domain-like"/>
    <property type="match status" value="1"/>
</dbReference>
<keyword evidence="4" id="KW-1003">Cell membrane</keyword>
<feature type="transmembrane region" description="Helical" evidence="9">
    <location>
        <begin position="242"/>
        <end position="260"/>
    </location>
</feature>
<feature type="transmembrane region" description="Helical" evidence="9">
    <location>
        <begin position="182"/>
        <end position="207"/>
    </location>
</feature>
<feature type="transmembrane region" description="Helical" evidence="9">
    <location>
        <begin position="32"/>
        <end position="51"/>
    </location>
</feature>
<protein>
    <submittedName>
        <fullName evidence="11">Cell volume regulation protein A</fullName>
    </submittedName>
</protein>
<dbReference type="Pfam" id="PF00999">
    <property type="entry name" value="Na_H_Exchanger"/>
    <property type="match status" value="1"/>
</dbReference>
<feature type="transmembrane region" description="Helical" evidence="9">
    <location>
        <begin position="272"/>
        <end position="290"/>
    </location>
</feature>
<dbReference type="Proteomes" id="UP000749311">
    <property type="component" value="Unassembled WGS sequence"/>
</dbReference>
<keyword evidence="3" id="KW-0050">Antiport</keyword>
<dbReference type="PROSITE" id="PS51202">
    <property type="entry name" value="RCK_C"/>
    <property type="match status" value="1"/>
</dbReference>
<organism evidence="11 12">
    <name type="scientific">Brooklawnia cerclae</name>
    <dbReference type="NCBI Taxonomy" id="349934"/>
    <lineage>
        <taxon>Bacteria</taxon>
        <taxon>Bacillati</taxon>
        <taxon>Actinomycetota</taxon>
        <taxon>Actinomycetes</taxon>
        <taxon>Propionibacteriales</taxon>
        <taxon>Propionibacteriaceae</taxon>
        <taxon>Brooklawnia</taxon>
    </lineage>
</organism>
<feature type="transmembrane region" description="Helical" evidence="9">
    <location>
        <begin position="214"/>
        <end position="236"/>
    </location>
</feature>
<keyword evidence="8 9" id="KW-0472">Membrane</keyword>
<evidence type="ECO:0000256" key="1">
    <source>
        <dbReference type="ARBA" id="ARBA00004651"/>
    </source>
</evidence>
<evidence type="ECO:0000256" key="4">
    <source>
        <dbReference type="ARBA" id="ARBA00022475"/>
    </source>
</evidence>
<feature type="transmembrane region" description="Helical" evidence="9">
    <location>
        <begin position="87"/>
        <end position="112"/>
    </location>
</feature>
<feature type="transmembrane region" description="Helical" evidence="9">
    <location>
        <begin position="363"/>
        <end position="385"/>
    </location>
</feature>
<evidence type="ECO:0000256" key="8">
    <source>
        <dbReference type="ARBA" id="ARBA00023136"/>
    </source>
</evidence>
<name>A0ABX0SLD6_9ACTN</name>
<keyword evidence="5 9" id="KW-0812">Transmembrane</keyword>
<dbReference type="InterPro" id="IPR006153">
    <property type="entry name" value="Cation/H_exchanger_TM"/>
</dbReference>
<comment type="subcellular location">
    <subcellularLocation>
        <location evidence="1">Cell membrane</location>
        <topology evidence="1">Multi-pass membrane protein</topology>
    </subcellularLocation>
</comment>
<evidence type="ECO:0000259" key="10">
    <source>
        <dbReference type="PROSITE" id="PS51202"/>
    </source>
</evidence>
<evidence type="ECO:0000313" key="12">
    <source>
        <dbReference type="Proteomes" id="UP000749311"/>
    </source>
</evidence>
<keyword evidence="6 9" id="KW-1133">Transmembrane helix</keyword>
<feature type="transmembrane region" description="Helical" evidence="9">
    <location>
        <begin position="337"/>
        <end position="357"/>
    </location>
</feature>
<feature type="domain" description="RCK C-terminal" evidence="10">
    <location>
        <begin position="402"/>
        <end position="483"/>
    </location>
</feature>
<evidence type="ECO:0000256" key="7">
    <source>
        <dbReference type="ARBA" id="ARBA00023065"/>
    </source>
</evidence>
<proteinExistence type="predicted"/>
<keyword evidence="2" id="KW-0813">Transport</keyword>
<reference evidence="11 12" key="1">
    <citation type="submission" date="2020-02" db="EMBL/GenBank/DDBJ databases">
        <title>Sequencing the genomes of 1000 actinobacteria strains.</title>
        <authorList>
            <person name="Klenk H.-P."/>
        </authorList>
    </citation>
    <scope>NUCLEOTIDE SEQUENCE [LARGE SCALE GENOMIC DNA]</scope>
    <source>
        <strain evidence="11 12">DSM 19609</strain>
    </source>
</reference>
<gene>
    <name evidence="11" type="ORF">FB473_003517</name>
</gene>
<dbReference type="InterPro" id="IPR006037">
    <property type="entry name" value="RCK_C"/>
</dbReference>
<evidence type="ECO:0000313" key="11">
    <source>
        <dbReference type="EMBL" id="NIH58816.1"/>
    </source>
</evidence>
<dbReference type="InterPro" id="IPR038770">
    <property type="entry name" value="Na+/solute_symporter_sf"/>
</dbReference>
<comment type="caution">
    <text evidence="11">The sequence shown here is derived from an EMBL/GenBank/DDBJ whole genome shotgun (WGS) entry which is preliminary data.</text>
</comment>
<dbReference type="InterPro" id="IPR036721">
    <property type="entry name" value="RCK_C_sf"/>
</dbReference>
<dbReference type="EMBL" id="JAAMOZ010000005">
    <property type="protein sequence ID" value="NIH58816.1"/>
    <property type="molecule type" value="Genomic_DNA"/>
</dbReference>
<sequence length="512" mass="53556">MPSLDIAVLLGAVVILLAIGAARLGSRLGMPALLLFLVLGMALGQTLPGYGFQNAELAHDLGFIALAVILAEGGLTTKWDDIKPVLGLAGLLATVGVVLSIGLVGLFGYFVLGLPRSVAFLVGAVTAPTDSAAVFSVLRSVPLPHRLRAVLEGESGLNDAPTVLLVAAGTEFALGISPRGGIPGLVGLVVVELVGGILVGLFVGWVGVQFLRRVALPAAGLYPLAVMAWTLTAYGLSVVGHVSAFAAVYVCAMVLGNARLPHRHPTRSFAEGLGWVAQIGLFIMLGMLATPERIDSVAVRDGVLVGVFLTFVVRPIAVVACAVWFRMPWRQQAFLSWAGLRGAVPIILATVPLVASIPQSGLLFDLVVVFVVVFTALQAPTLGWVARRLGLVDPLAATDADVEVAPLEHEDADLLRITVPPHSRLAGVTIRELRLPPNAVVALIIRDGGSFSPDGHTALQARDALLIVTPAQHRAAVEDRLTQIGRGGRLAHWRGIRVGEAAPDLGVEQSDE</sequence>
<dbReference type="NCBIfam" id="NF003716">
    <property type="entry name" value="PRK05326.1-3"/>
    <property type="match status" value="1"/>
</dbReference>
<dbReference type="Gene3D" id="3.30.70.1450">
    <property type="entry name" value="Regulator of K+ conductance, C-terminal domain"/>
    <property type="match status" value="1"/>
</dbReference>
<keyword evidence="7" id="KW-0406">Ion transport</keyword>
<evidence type="ECO:0000256" key="9">
    <source>
        <dbReference type="SAM" id="Phobius"/>
    </source>
</evidence>
<feature type="transmembrane region" description="Helical" evidence="9">
    <location>
        <begin position="302"/>
        <end position="325"/>
    </location>
</feature>
<evidence type="ECO:0000256" key="2">
    <source>
        <dbReference type="ARBA" id="ARBA00022448"/>
    </source>
</evidence>
<feature type="transmembrane region" description="Helical" evidence="9">
    <location>
        <begin position="57"/>
        <end position="75"/>
    </location>
</feature>
<evidence type="ECO:0000256" key="5">
    <source>
        <dbReference type="ARBA" id="ARBA00022692"/>
    </source>
</evidence>
<evidence type="ECO:0000256" key="3">
    <source>
        <dbReference type="ARBA" id="ARBA00022449"/>
    </source>
</evidence>
<dbReference type="RefSeq" id="WP_167172020.1">
    <property type="nucleotide sequence ID" value="NZ_BAAAOO010000006.1"/>
</dbReference>
<dbReference type="NCBIfam" id="NF003715">
    <property type="entry name" value="PRK05326.1-2"/>
    <property type="match status" value="1"/>
</dbReference>
<dbReference type="PANTHER" id="PTHR32507:SF7">
    <property type="entry name" value="K(+)_H(+) ANTIPORTER NHAP2"/>
    <property type="match status" value="1"/>
</dbReference>
<dbReference type="Pfam" id="PF02080">
    <property type="entry name" value="TrkA_C"/>
    <property type="match status" value="1"/>
</dbReference>
<dbReference type="PANTHER" id="PTHR32507">
    <property type="entry name" value="NA(+)/H(+) ANTIPORTER 1"/>
    <property type="match status" value="1"/>
</dbReference>
<dbReference type="Gene3D" id="1.20.1530.20">
    <property type="match status" value="1"/>
</dbReference>